<reference evidence="2 3" key="1">
    <citation type="submission" date="2017-12" db="EMBL/GenBank/DDBJ databases">
        <title>Comparative genomics of Botrytis spp.</title>
        <authorList>
            <person name="Valero-Jimenez C.A."/>
            <person name="Tapia P."/>
            <person name="Veloso J."/>
            <person name="Silva-Moreno E."/>
            <person name="Staats M."/>
            <person name="Valdes J.H."/>
            <person name="Van Kan J.A.L."/>
        </authorList>
    </citation>
    <scope>NUCLEOTIDE SEQUENCE [LARGE SCALE GENOMIC DNA]</scope>
    <source>
        <strain evidence="2 3">MUCL3349</strain>
    </source>
</reference>
<protein>
    <submittedName>
        <fullName evidence="2">Uncharacterized protein</fullName>
    </submittedName>
</protein>
<name>A0A4Z1KPS5_9HELO</name>
<evidence type="ECO:0000256" key="1">
    <source>
        <dbReference type="SAM" id="MobiDB-lite"/>
    </source>
</evidence>
<organism evidence="2 3">
    <name type="scientific">Botrytis porri</name>
    <dbReference type="NCBI Taxonomy" id="87229"/>
    <lineage>
        <taxon>Eukaryota</taxon>
        <taxon>Fungi</taxon>
        <taxon>Dikarya</taxon>
        <taxon>Ascomycota</taxon>
        <taxon>Pezizomycotina</taxon>
        <taxon>Leotiomycetes</taxon>
        <taxon>Helotiales</taxon>
        <taxon>Sclerotiniaceae</taxon>
        <taxon>Botrytis</taxon>
    </lineage>
</organism>
<dbReference type="Proteomes" id="UP000297280">
    <property type="component" value="Unassembled WGS sequence"/>
</dbReference>
<proteinExistence type="predicted"/>
<gene>
    <name evidence="2" type="ORF">BPOR_0217g00210</name>
</gene>
<evidence type="ECO:0000313" key="2">
    <source>
        <dbReference type="EMBL" id="TGO87590.1"/>
    </source>
</evidence>
<evidence type="ECO:0000313" key="3">
    <source>
        <dbReference type="Proteomes" id="UP000297280"/>
    </source>
</evidence>
<keyword evidence="3" id="KW-1185">Reference proteome</keyword>
<accession>A0A4Z1KPS5</accession>
<feature type="compositionally biased region" description="Low complexity" evidence="1">
    <location>
        <begin position="174"/>
        <end position="185"/>
    </location>
</feature>
<sequence>MAPPVYNNNTKDIYRNDSDDWAVICEFCLKAVLATRPPFYNEVNCSCSELGTHSAGIVLVTQQDTQMLEPKITVYEEPTYVYQRPIPGYVSSYNQTSTPHEELLVCESSNNFQNFNMNWSNDDLRNGTKNAKDQPYSVEGYSWALRSWLEKNESSCTLASKTSSMKAKKGSKRGGSSLHNSGSSLELEHKGWGPNPLTETGAWTSEQYQDTIESTLAMSGMNNSWSRHY</sequence>
<dbReference type="EMBL" id="PQXO01000217">
    <property type="protein sequence ID" value="TGO87590.1"/>
    <property type="molecule type" value="Genomic_DNA"/>
</dbReference>
<comment type="caution">
    <text evidence="2">The sequence shown here is derived from an EMBL/GenBank/DDBJ whole genome shotgun (WGS) entry which is preliminary data.</text>
</comment>
<dbReference type="AlphaFoldDB" id="A0A4Z1KPS5"/>
<feature type="region of interest" description="Disordered" evidence="1">
    <location>
        <begin position="159"/>
        <end position="201"/>
    </location>
</feature>